<evidence type="ECO:0008006" key="4">
    <source>
        <dbReference type="Google" id="ProtNLM"/>
    </source>
</evidence>
<gene>
    <name evidence="2" type="ORF">BCY89_27630</name>
</gene>
<keyword evidence="1" id="KW-0732">Signal</keyword>
<dbReference type="RefSeq" id="WP_120333947.1">
    <property type="nucleotide sequence ID" value="NZ_MCAQ01000011.1"/>
</dbReference>
<name>A0A420FXK5_9SPHI</name>
<evidence type="ECO:0000256" key="1">
    <source>
        <dbReference type="SAM" id="SignalP"/>
    </source>
</evidence>
<evidence type="ECO:0000313" key="3">
    <source>
        <dbReference type="Proteomes" id="UP000286402"/>
    </source>
</evidence>
<proteinExistence type="predicted"/>
<dbReference type="Proteomes" id="UP000286402">
    <property type="component" value="Unassembled WGS sequence"/>
</dbReference>
<feature type="chain" id="PRO_5019037907" description="Fibrobacter succinogenes major paralogous domain-containing protein" evidence="1">
    <location>
        <begin position="27"/>
        <end position="605"/>
    </location>
</feature>
<evidence type="ECO:0000313" key="2">
    <source>
        <dbReference type="EMBL" id="RKF37652.1"/>
    </source>
</evidence>
<dbReference type="PROSITE" id="PS51257">
    <property type="entry name" value="PROKAR_LIPOPROTEIN"/>
    <property type="match status" value="1"/>
</dbReference>
<protein>
    <recommendedName>
        <fullName evidence="4">Fibrobacter succinogenes major paralogous domain-containing protein</fullName>
    </recommendedName>
</protein>
<dbReference type="EMBL" id="MCAQ01000011">
    <property type="protein sequence ID" value="RKF37652.1"/>
    <property type="molecule type" value="Genomic_DNA"/>
</dbReference>
<sequence length="605" mass="65524">MRFKNSKCLVKIGAMGLLLLNTSLFVGCSADKKDDIPVVENGETVLKLSVPEIEDNLVAESQVSGLQASTKASTGLTSSTGTRAQEQMLSTGEFDVLLSADGPFSSAGIAKKASANQYSAMAVTSEDASVAMVSGTKYILQVYDAKGTTLIKEVEGTVGSDPQITVDGGTTYQWKAFSINEKNVPTSTGGQITAADIINKDVLYASGSLDTKTGQNYLKIVFKHMTARFDIELDTRGIFGSISSLSSAQIGTGTGSSFKSILKIGDFNLSTGTFGTLSAIAADKTGLNMVDKDAVATGTVVKNVSIYTVIPAEDKIAAGKLVFQPIFSISLDHQIAVPPSTASVSTRKYGSTATYLALANPEFTPVTNGKYTLKARFIESPVKVGGISWARSDLWYDGTSGQIDRYRFKADAGIPPYDSDTQNEYWNWMSLTPSGTPEAGDPCSLVYPAGVWRMPRTEEMVNLGNRSAYEYYGFQNSGNRKQYADAYYWFLVANQSWDKDPGSSTGQGDFSGYSDKVIFTFNGYRQSGTIINSRKKVDMHITNSFITDLSMGYWTRDAFGSNAISMVQNVSVNYTKPYNYVTTYGSRSLKYYSKSMGFNVRCVRN</sequence>
<comment type="caution">
    <text evidence="2">The sequence shown here is derived from an EMBL/GenBank/DDBJ whole genome shotgun (WGS) entry which is preliminary data.</text>
</comment>
<organism evidence="2 3">
    <name type="scientific">Sphingobacterium siyangense</name>
    <dbReference type="NCBI Taxonomy" id="459529"/>
    <lineage>
        <taxon>Bacteria</taxon>
        <taxon>Pseudomonadati</taxon>
        <taxon>Bacteroidota</taxon>
        <taxon>Sphingobacteriia</taxon>
        <taxon>Sphingobacteriales</taxon>
        <taxon>Sphingobacteriaceae</taxon>
        <taxon>Sphingobacterium</taxon>
    </lineage>
</organism>
<reference evidence="2 3" key="1">
    <citation type="submission" date="2016-07" db="EMBL/GenBank/DDBJ databases">
        <title>Genome analysis of Sphingobacterium siyangense T12B17.</title>
        <authorList>
            <person name="Xu D."/>
            <person name="Su Y."/>
            <person name="Zheng S."/>
        </authorList>
    </citation>
    <scope>NUCLEOTIDE SEQUENCE [LARGE SCALE GENOMIC DNA]</scope>
    <source>
        <strain evidence="2 3">T12B17</strain>
    </source>
</reference>
<dbReference type="AlphaFoldDB" id="A0A420FXK5"/>
<feature type="signal peptide" evidence="1">
    <location>
        <begin position="1"/>
        <end position="26"/>
    </location>
</feature>
<keyword evidence="3" id="KW-1185">Reference proteome</keyword>
<accession>A0A420FXK5</accession>